<evidence type="ECO:0000313" key="1">
    <source>
        <dbReference type="EMBL" id="KAH9518031.1"/>
    </source>
</evidence>
<comment type="caution">
    <text evidence="1">The sequence shown here is derived from an EMBL/GenBank/DDBJ whole genome shotgun (WGS) entry which is preliminary data.</text>
</comment>
<organism evidence="1 2">
    <name type="scientific">Dermatophagoides farinae</name>
    <name type="common">American house dust mite</name>
    <dbReference type="NCBI Taxonomy" id="6954"/>
    <lineage>
        <taxon>Eukaryota</taxon>
        <taxon>Metazoa</taxon>
        <taxon>Ecdysozoa</taxon>
        <taxon>Arthropoda</taxon>
        <taxon>Chelicerata</taxon>
        <taxon>Arachnida</taxon>
        <taxon>Acari</taxon>
        <taxon>Acariformes</taxon>
        <taxon>Sarcoptiformes</taxon>
        <taxon>Astigmata</taxon>
        <taxon>Psoroptidia</taxon>
        <taxon>Analgoidea</taxon>
        <taxon>Pyroglyphidae</taxon>
        <taxon>Dermatophagoidinae</taxon>
        <taxon>Dermatophagoides</taxon>
    </lineage>
</organism>
<dbReference type="AlphaFoldDB" id="A0A922I0S5"/>
<accession>A0A922I0S5</accession>
<proteinExistence type="predicted"/>
<protein>
    <submittedName>
        <fullName evidence="1">Uncharacterized protein</fullName>
    </submittedName>
</protein>
<reference evidence="1" key="2">
    <citation type="journal article" date="2022" name="Res Sq">
        <title>Comparative Genomics Reveals Insights into the Divergent Evolution of Astigmatic Mites and Household Pest Adaptations.</title>
        <authorList>
            <person name="Xiong Q."/>
            <person name="Wan A.T.-Y."/>
            <person name="Liu X.-Y."/>
            <person name="Fung C.S.-H."/>
            <person name="Xiao X."/>
            <person name="Malainual N."/>
            <person name="Hou J."/>
            <person name="Wang L."/>
            <person name="Wang M."/>
            <person name="Yang K."/>
            <person name="Cui Y."/>
            <person name="Leung E."/>
            <person name="Nong W."/>
            <person name="Shin S.-K."/>
            <person name="Au S."/>
            <person name="Jeong K.Y."/>
            <person name="Chew F.T."/>
            <person name="Hui J."/>
            <person name="Leung T.F."/>
            <person name="Tungtrongchitr A."/>
            <person name="Zhong N."/>
            <person name="Liu Z."/>
            <person name="Tsui S."/>
        </authorList>
    </citation>
    <scope>NUCLEOTIDE SEQUENCE</scope>
    <source>
        <strain evidence="1">Derf</strain>
        <tissue evidence="1">Whole organism</tissue>
    </source>
</reference>
<reference evidence="1" key="1">
    <citation type="submission" date="2013-05" db="EMBL/GenBank/DDBJ databases">
        <authorList>
            <person name="Yim A.K.Y."/>
            <person name="Chan T.F."/>
            <person name="Ji K.M."/>
            <person name="Liu X.Y."/>
            <person name="Zhou J.W."/>
            <person name="Li R.Q."/>
            <person name="Yang K.Y."/>
            <person name="Li J."/>
            <person name="Li M."/>
            <person name="Law P.T.W."/>
            <person name="Wu Y.L."/>
            <person name="Cai Z.L."/>
            <person name="Qin H."/>
            <person name="Bao Y."/>
            <person name="Leung R.K.K."/>
            <person name="Ng P.K.S."/>
            <person name="Zou J."/>
            <person name="Zhong X.J."/>
            <person name="Ran P.X."/>
            <person name="Zhong N.S."/>
            <person name="Liu Z.G."/>
            <person name="Tsui S.K.W."/>
        </authorList>
    </citation>
    <scope>NUCLEOTIDE SEQUENCE</scope>
    <source>
        <strain evidence="1">Derf</strain>
        <tissue evidence="1">Whole organism</tissue>
    </source>
</reference>
<sequence>MSSLVFRSNQCSASLNADFTLLYFTLLCRFYKFLKNSNNFQMSTYIVTGNYSGFWKKNSQCLITCPLDLFLSYLFMPPKYSYHIDTLKIIECSNVNINKLVMMIMFRSMESMIHWLISWIFELKAYIKPAFLDVLGWFQIIYDFGLDFKRFRCHQLPNKHQAYTNVNEIVKKKKYSQLVIW</sequence>
<gene>
    <name evidence="1" type="ORF">DERF_008633</name>
</gene>
<dbReference type="Proteomes" id="UP000790347">
    <property type="component" value="Unassembled WGS sequence"/>
</dbReference>
<evidence type="ECO:0000313" key="2">
    <source>
        <dbReference type="Proteomes" id="UP000790347"/>
    </source>
</evidence>
<name>A0A922I0S5_DERFA</name>
<keyword evidence="2" id="KW-1185">Reference proteome</keyword>
<dbReference type="EMBL" id="ASGP02000003">
    <property type="protein sequence ID" value="KAH9518031.1"/>
    <property type="molecule type" value="Genomic_DNA"/>
</dbReference>